<proteinExistence type="predicted"/>
<name>A0A8R7UVF7_TRIUA</name>
<reference evidence="3" key="1">
    <citation type="journal article" date="2013" name="Nature">
        <title>Draft genome of the wheat A-genome progenitor Triticum urartu.</title>
        <authorList>
            <person name="Ling H.Q."/>
            <person name="Zhao S."/>
            <person name="Liu D."/>
            <person name="Wang J."/>
            <person name="Sun H."/>
            <person name="Zhang C."/>
            <person name="Fan H."/>
            <person name="Li D."/>
            <person name="Dong L."/>
            <person name="Tao Y."/>
            <person name="Gao C."/>
            <person name="Wu H."/>
            <person name="Li Y."/>
            <person name="Cui Y."/>
            <person name="Guo X."/>
            <person name="Zheng S."/>
            <person name="Wang B."/>
            <person name="Yu K."/>
            <person name="Liang Q."/>
            <person name="Yang W."/>
            <person name="Lou X."/>
            <person name="Chen J."/>
            <person name="Feng M."/>
            <person name="Jian J."/>
            <person name="Zhang X."/>
            <person name="Luo G."/>
            <person name="Jiang Y."/>
            <person name="Liu J."/>
            <person name="Wang Z."/>
            <person name="Sha Y."/>
            <person name="Zhang B."/>
            <person name="Wu H."/>
            <person name="Tang D."/>
            <person name="Shen Q."/>
            <person name="Xue P."/>
            <person name="Zou S."/>
            <person name="Wang X."/>
            <person name="Liu X."/>
            <person name="Wang F."/>
            <person name="Yang Y."/>
            <person name="An X."/>
            <person name="Dong Z."/>
            <person name="Zhang K."/>
            <person name="Zhang X."/>
            <person name="Luo M.C."/>
            <person name="Dvorak J."/>
            <person name="Tong Y."/>
            <person name="Wang J."/>
            <person name="Yang H."/>
            <person name="Li Z."/>
            <person name="Wang D."/>
            <person name="Zhang A."/>
            <person name="Wang J."/>
        </authorList>
    </citation>
    <scope>NUCLEOTIDE SEQUENCE</scope>
    <source>
        <strain evidence="3">cv. G1812</strain>
    </source>
</reference>
<dbReference type="Proteomes" id="UP000015106">
    <property type="component" value="Chromosome 6"/>
</dbReference>
<protein>
    <submittedName>
        <fullName evidence="2">Uncharacterized protein</fullName>
    </submittedName>
</protein>
<dbReference type="AlphaFoldDB" id="A0A8R7UVF7"/>
<accession>A0A8R7UVF7</accession>
<evidence type="ECO:0000256" key="1">
    <source>
        <dbReference type="SAM" id="MobiDB-lite"/>
    </source>
</evidence>
<organism evidence="2 3">
    <name type="scientific">Triticum urartu</name>
    <name type="common">Red wild einkorn</name>
    <name type="synonym">Crithodium urartu</name>
    <dbReference type="NCBI Taxonomy" id="4572"/>
    <lineage>
        <taxon>Eukaryota</taxon>
        <taxon>Viridiplantae</taxon>
        <taxon>Streptophyta</taxon>
        <taxon>Embryophyta</taxon>
        <taxon>Tracheophyta</taxon>
        <taxon>Spermatophyta</taxon>
        <taxon>Magnoliopsida</taxon>
        <taxon>Liliopsida</taxon>
        <taxon>Poales</taxon>
        <taxon>Poaceae</taxon>
        <taxon>BOP clade</taxon>
        <taxon>Pooideae</taxon>
        <taxon>Triticodae</taxon>
        <taxon>Triticeae</taxon>
        <taxon>Triticinae</taxon>
        <taxon>Triticum</taxon>
    </lineage>
</organism>
<dbReference type="Gramene" id="TuG1812G0600002768.01.T01">
    <property type="protein sequence ID" value="TuG1812G0600002768.01.T01.cds275340"/>
    <property type="gene ID" value="TuG1812G0600002768.01"/>
</dbReference>
<keyword evidence="3" id="KW-1185">Reference proteome</keyword>
<dbReference type="EnsemblPlants" id="TuG1812G0600002768.01.T01">
    <property type="protein sequence ID" value="TuG1812G0600002768.01.T01.cds275340"/>
    <property type="gene ID" value="TuG1812G0600002768.01"/>
</dbReference>
<reference evidence="2" key="3">
    <citation type="submission" date="2022-06" db="UniProtKB">
        <authorList>
            <consortium name="EnsemblPlants"/>
        </authorList>
    </citation>
    <scope>IDENTIFICATION</scope>
</reference>
<evidence type="ECO:0000313" key="2">
    <source>
        <dbReference type="EnsemblPlants" id="TuG1812G0600002768.01.T01.cds275340"/>
    </source>
</evidence>
<feature type="region of interest" description="Disordered" evidence="1">
    <location>
        <begin position="69"/>
        <end position="89"/>
    </location>
</feature>
<sequence>MLPSKPRYCLLVGLANTNDNRRLLHRLLLRRDLLHLDALRHKHLRFRLTLDLWEVEVLPRPLGTPHRHVVGTRGLVGGGVRADPPTPPGVRELHSEVTRGLLPHAEEGRLALRRLLRRHRRVVRAVERRRRAAGAVEDGAGRGGAAAACGAVADGATAGGLGPDGAAAGRSCGGRGGADGA</sequence>
<evidence type="ECO:0000313" key="3">
    <source>
        <dbReference type="Proteomes" id="UP000015106"/>
    </source>
</evidence>
<reference evidence="2" key="2">
    <citation type="submission" date="2018-03" db="EMBL/GenBank/DDBJ databases">
        <title>The Triticum urartu genome reveals the dynamic nature of wheat genome evolution.</title>
        <authorList>
            <person name="Ling H."/>
            <person name="Ma B."/>
            <person name="Shi X."/>
            <person name="Liu H."/>
            <person name="Dong L."/>
            <person name="Sun H."/>
            <person name="Cao Y."/>
            <person name="Gao Q."/>
            <person name="Zheng S."/>
            <person name="Li Y."/>
            <person name="Yu Y."/>
            <person name="Du H."/>
            <person name="Qi M."/>
            <person name="Li Y."/>
            <person name="Yu H."/>
            <person name="Cui Y."/>
            <person name="Wang N."/>
            <person name="Chen C."/>
            <person name="Wu H."/>
            <person name="Zhao Y."/>
            <person name="Zhang J."/>
            <person name="Li Y."/>
            <person name="Zhou W."/>
            <person name="Zhang B."/>
            <person name="Hu W."/>
            <person name="Eijk M."/>
            <person name="Tang J."/>
            <person name="Witsenboer H."/>
            <person name="Zhao S."/>
            <person name="Li Z."/>
            <person name="Zhang A."/>
            <person name="Wang D."/>
            <person name="Liang C."/>
        </authorList>
    </citation>
    <scope>NUCLEOTIDE SEQUENCE [LARGE SCALE GENOMIC DNA]</scope>
    <source>
        <strain evidence="2">cv. G1812</strain>
    </source>
</reference>